<sequence length="94" mass="10962">MKDTHYNKDIPGSLYSEEEALIAAREVLGTVPAWYRKNKEIIEKRRVEQLHRTNEAMAEITEALERFSLVQQRFCRILDAMLSKIAVDPDSRVQ</sequence>
<accession>A0A212J5H2</accession>
<evidence type="ECO:0000313" key="1">
    <source>
        <dbReference type="EMBL" id="SBV94676.1"/>
    </source>
</evidence>
<dbReference type="EMBL" id="FLUQ01000001">
    <property type="protein sequence ID" value="SBV94676.1"/>
    <property type="molecule type" value="Genomic_DNA"/>
</dbReference>
<protein>
    <submittedName>
        <fullName evidence="1">Uncharacterized protein</fullName>
    </submittedName>
</protein>
<organism evidence="1">
    <name type="scientific">uncultured delta proteobacterium</name>
    <dbReference type="NCBI Taxonomy" id="34034"/>
    <lineage>
        <taxon>Bacteria</taxon>
        <taxon>Deltaproteobacteria</taxon>
        <taxon>environmental samples</taxon>
    </lineage>
</organism>
<dbReference type="AlphaFoldDB" id="A0A212J5H2"/>
<gene>
    <name evidence="1" type="ORF">KL86DPRO_10739</name>
</gene>
<proteinExistence type="predicted"/>
<name>A0A212J5H2_9DELT</name>
<reference evidence="1" key="1">
    <citation type="submission" date="2016-04" db="EMBL/GenBank/DDBJ databases">
        <authorList>
            <person name="Evans L.H."/>
            <person name="Alamgir A."/>
            <person name="Owens N."/>
            <person name="Weber N.D."/>
            <person name="Virtaneva K."/>
            <person name="Barbian K."/>
            <person name="Babar A."/>
            <person name="Rosenke K."/>
        </authorList>
    </citation>
    <scope>NUCLEOTIDE SEQUENCE</scope>
    <source>
        <strain evidence="1">86</strain>
    </source>
</reference>